<name>A0AAW0DU18_9AGAR</name>
<accession>A0AAW0DU18</accession>
<organism evidence="2 3">
    <name type="scientific">Paramarasmius palmivorus</name>
    <dbReference type="NCBI Taxonomy" id="297713"/>
    <lineage>
        <taxon>Eukaryota</taxon>
        <taxon>Fungi</taxon>
        <taxon>Dikarya</taxon>
        <taxon>Basidiomycota</taxon>
        <taxon>Agaricomycotina</taxon>
        <taxon>Agaricomycetes</taxon>
        <taxon>Agaricomycetidae</taxon>
        <taxon>Agaricales</taxon>
        <taxon>Marasmiineae</taxon>
        <taxon>Marasmiaceae</taxon>
        <taxon>Paramarasmius</taxon>
    </lineage>
</organism>
<dbReference type="Proteomes" id="UP001383192">
    <property type="component" value="Unassembled WGS sequence"/>
</dbReference>
<evidence type="ECO:0000256" key="1">
    <source>
        <dbReference type="SAM" id="MobiDB-lite"/>
    </source>
</evidence>
<reference evidence="2 3" key="1">
    <citation type="submission" date="2024-01" db="EMBL/GenBank/DDBJ databases">
        <title>A draft genome for a cacao thread blight-causing isolate of Paramarasmius palmivorus.</title>
        <authorList>
            <person name="Baruah I.K."/>
            <person name="Bukari Y."/>
            <person name="Amoako-Attah I."/>
            <person name="Meinhardt L.W."/>
            <person name="Bailey B.A."/>
            <person name="Cohen S.P."/>
        </authorList>
    </citation>
    <scope>NUCLEOTIDE SEQUENCE [LARGE SCALE GENOMIC DNA]</scope>
    <source>
        <strain evidence="2 3">GH-12</strain>
    </source>
</reference>
<sequence length="525" mass="57791">MNNSWTTPEHSPKLIQPSVGPGTSGFNDNEDIFRSESNATIAEPTMQSPDLSTRSGALAGFLGTARALQAIGEAVPLTTLNGTASFLENIANLAKTSAEGASQLSKHTEDVKQRLADDFGRNPSIDSVIERQFRGFESALNVTLGGLKQFQESFILVKNHQDECGQTSDLTTTNESTQRSDSVTPVAPAKEVVTELAGIGELTKTTTEGAICSGKHANDVIHHLSTTPEHGLVELGPYINLYSQHFPGQFSHPDGMLPIPTRDDESASRSDVQSSDDPNEVRGLLYALTTDTSKKDKKVALINGWLDELSQAYPNHTMETPRCKPFYDALRGYISSKLQKRGKTSQWRQDPVKWSKVQKEYQGLLHNTAQATSTKVLTMVGHIANAIELIGEAVPGASPLKSVGSAMERVTDLAKTAQGNKDEAIRLSKHADDLRLWLRAGATDTNERLKCILNEVLKSLQQCQKSRRIERFKGFIFAEDRKDKLRELQRELDAAVQIFMVSIYFFIRAETSNLTMSASADYEYE</sequence>
<feature type="compositionally biased region" description="Polar residues" evidence="1">
    <location>
        <begin position="165"/>
        <end position="183"/>
    </location>
</feature>
<dbReference type="Gene3D" id="1.20.930.20">
    <property type="entry name" value="Adaptor protein Cbl, N-terminal domain"/>
    <property type="match status" value="1"/>
</dbReference>
<evidence type="ECO:0000313" key="2">
    <source>
        <dbReference type="EMBL" id="KAK7054426.1"/>
    </source>
</evidence>
<dbReference type="EMBL" id="JAYKXP010000009">
    <property type="protein sequence ID" value="KAK7054426.1"/>
    <property type="molecule type" value="Genomic_DNA"/>
</dbReference>
<protein>
    <submittedName>
        <fullName evidence="2">Uncharacterized protein</fullName>
    </submittedName>
</protein>
<gene>
    <name evidence="2" type="ORF">VNI00_003624</name>
</gene>
<dbReference type="GO" id="GO:0007166">
    <property type="term" value="P:cell surface receptor signaling pathway"/>
    <property type="evidence" value="ECO:0007669"/>
    <property type="project" value="InterPro"/>
</dbReference>
<dbReference type="InterPro" id="IPR059179">
    <property type="entry name" value="MLKL-like_MCAfunc"/>
</dbReference>
<dbReference type="CDD" id="cd21037">
    <property type="entry name" value="MLKL_NTD"/>
    <property type="match status" value="1"/>
</dbReference>
<evidence type="ECO:0000313" key="3">
    <source>
        <dbReference type="Proteomes" id="UP001383192"/>
    </source>
</evidence>
<feature type="region of interest" description="Disordered" evidence="1">
    <location>
        <begin position="251"/>
        <end position="278"/>
    </location>
</feature>
<feature type="region of interest" description="Disordered" evidence="1">
    <location>
        <begin position="1"/>
        <end position="31"/>
    </location>
</feature>
<keyword evidence="3" id="KW-1185">Reference proteome</keyword>
<comment type="caution">
    <text evidence="2">The sequence shown here is derived from an EMBL/GenBank/DDBJ whole genome shotgun (WGS) entry which is preliminary data.</text>
</comment>
<dbReference type="AlphaFoldDB" id="A0AAW0DU18"/>
<proteinExistence type="predicted"/>
<feature type="region of interest" description="Disordered" evidence="1">
    <location>
        <begin position="165"/>
        <end position="185"/>
    </location>
</feature>
<dbReference type="InterPro" id="IPR036537">
    <property type="entry name" value="Adaptor_Cbl_N_dom_sf"/>
</dbReference>